<comment type="caution">
    <text evidence="2">The sequence shown here is derived from an EMBL/GenBank/DDBJ whole genome shotgun (WGS) entry which is preliminary data.</text>
</comment>
<dbReference type="OrthoDB" id="9809485at2"/>
<dbReference type="Pfam" id="PF12647">
    <property type="entry name" value="RNHCP"/>
    <property type="match status" value="1"/>
</dbReference>
<dbReference type="RefSeq" id="WP_109431223.1">
    <property type="nucleotide sequence ID" value="NZ_MPDK01000021.1"/>
</dbReference>
<dbReference type="AlphaFoldDB" id="A0A2U3D6S2"/>
<dbReference type="InterPro" id="IPR024439">
    <property type="entry name" value="RNHCP"/>
</dbReference>
<reference evidence="2 3" key="1">
    <citation type="submission" date="2016-11" db="EMBL/GenBank/DDBJ databases">
        <title>Comparative genomics of Acidibacillus ferroxidans species.</title>
        <authorList>
            <person name="Oliveira G."/>
            <person name="Nunes G."/>
            <person name="Oliveira R."/>
            <person name="Araujo F."/>
            <person name="Salim A."/>
            <person name="Scholte L."/>
            <person name="Morais D."/>
            <person name="Nancucheo I."/>
            <person name="Johnson D.B."/>
            <person name="Grail B."/>
            <person name="Bittencourt J."/>
            <person name="Valadares R."/>
        </authorList>
    </citation>
    <scope>NUCLEOTIDE SEQUENCE [LARGE SCALE GENOMIC DNA]</scope>
    <source>
        <strain evidence="2 3">Y002</strain>
    </source>
</reference>
<name>A0A2U3D6S2_SULT2</name>
<accession>A0A2U3D6S2</accession>
<proteinExistence type="predicted"/>
<feature type="domain" description="RNHCP" evidence="1">
    <location>
        <begin position="10"/>
        <end position="93"/>
    </location>
</feature>
<evidence type="ECO:0000313" key="2">
    <source>
        <dbReference type="EMBL" id="PWI56978.1"/>
    </source>
</evidence>
<organism evidence="2 3">
    <name type="scientific">Sulfoacidibacillus thermotolerans</name>
    <name type="common">Acidibacillus sulfuroxidans</name>
    <dbReference type="NCBI Taxonomy" id="1765684"/>
    <lineage>
        <taxon>Bacteria</taxon>
        <taxon>Bacillati</taxon>
        <taxon>Bacillota</taxon>
        <taxon>Bacilli</taxon>
        <taxon>Bacillales</taxon>
        <taxon>Alicyclobacillaceae</taxon>
        <taxon>Sulfoacidibacillus</taxon>
    </lineage>
</organism>
<dbReference type="Proteomes" id="UP000245380">
    <property type="component" value="Unassembled WGS sequence"/>
</dbReference>
<protein>
    <submittedName>
        <fullName evidence="2">RNHCP domain-containing protein</fullName>
    </submittedName>
</protein>
<gene>
    <name evidence="2" type="ORF">BM613_10870</name>
</gene>
<evidence type="ECO:0000313" key="3">
    <source>
        <dbReference type="Proteomes" id="UP000245380"/>
    </source>
</evidence>
<evidence type="ECO:0000259" key="1">
    <source>
        <dbReference type="Pfam" id="PF12647"/>
    </source>
</evidence>
<sequence>MKQKRFTVINESFVCEVCHTEVLPLQKGCRNHCPHCLHSLHVDKFPGDRAADCGGLMIPLRIVMHSKKGYMVEHQCKVCGYRSVNKLALDDPRQPDEMEVVLDLIRKSARFFDE</sequence>
<keyword evidence="3" id="KW-1185">Reference proteome</keyword>
<dbReference type="EMBL" id="MPDK01000021">
    <property type="protein sequence ID" value="PWI56978.1"/>
    <property type="molecule type" value="Genomic_DNA"/>
</dbReference>